<keyword evidence="1" id="KW-0472">Membrane</keyword>
<evidence type="ECO:0000313" key="3">
    <source>
        <dbReference type="Proteomes" id="UP000092445"/>
    </source>
</evidence>
<feature type="transmembrane region" description="Helical" evidence="1">
    <location>
        <begin position="39"/>
        <end position="63"/>
    </location>
</feature>
<name>A0A1A9ZP76_GLOPL</name>
<protein>
    <submittedName>
        <fullName evidence="2">Uncharacterized protein</fullName>
    </submittedName>
</protein>
<keyword evidence="1" id="KW-1133">Transmembrane helix</keyword>
<proteinExistence type="predicted"/>
<feature type="transmembrane region" description="Helical" evidence="1">
    <location>
        <begin position="84"/>
        <end position="109"/>
    </location>
</feature>
<dbReference type="AlphaFoldDB" id="A0A1A9ZP76"/>
<keyword evidence="3" id="KW-1185">Reference proteome</keyword>
<keyword evidence="1" id="KW-0812">Transmembrane</keyword>
<organism evidence="2 3">
    <name type="scientific">Glossina pallidipes</name>
    <name type="common">Tsetse fly</name>
    <dbReference type="NCBI Taxonomy" id="7398"/>
    <lineage>
        <taxon>Eukaryota</taxon>
        <taxon>Metazoa</taxon>
        <taxon>Ecdysozoa</taxon>
        <taxon>Arthropoda</taxon>
        <taxon>Hexapoda</taxon>
        <taxon>Insecta</taxon>
        <taxon>Pterygota</taxon>
        <taxon>Neoptera</taxon>
        <taxon>Endopterygota</taxon>
        <taxon>Diptera</taxon>
        <taxon>Brachycera</taxon>
        <taxon>Muscomorpha</taxon>
        <taxon>Hippoboscoidea</taxon>
        <taxon>Glossinidae</taxon>
        <taxon>Glossina</taxon>
    </lineage>
</organism>
<dbReference type="EnsemblMetazoa" id="GPAI020741-RA">
    <property type="protein sequence ID" value="GPAI020741-PA"/>
    <property type="gene ID" value="GPAI020741"/>
</dbReference>
<evidence type="ECO:0000256" key="1">
    <source>
        <dbReference type="SAM" id="Phobius"/>
    </source>
</evidence>
<dbReference type="STRING" id="7398.A0A1A9ZP76"/>
<sequence length="400" mass="43991">MWARRFGGKIILSGATAASALGGCRTVNAGFYAHSGAQFGTAILLVPSCPFFCLDCSSLWLYMGILTEVSTAFSALNLDMKSNALLSALPYFVMWILCLILSSIADLLIRHHITSSSCSRLPPSQLKVGVHTIIQTTIYARVTDVATLNMPLNFSKTNTKATCHYIFQHHQCSRITDSELRAAPNTTAIKSPGTPPPTVIKPAITFGIELIQQEAGKTTHSYKSYCAYTEYTRLITALSSTMPPRAAFTIFLNESLPACGSDILCNSDKVSSKLLSKEQLAQLMGGTAKVNRYGFARRGGFAFVEMDDLEGYQRGFSLQNTERISDVALKSNFQKAKKNRRMKRIFKRKNNSASSDPNLTKPKPMLFSKLTQPKQVNRAQAALLSKLTEPKQCLTKDLSK</sequence>
<dbReference type="Proteomes" id="UP000092445">
    <property type="component" value="Unassembled WGS sequence"/>
</dbReference>
<dbReference type="VEuPathDB" id="VectorBase:GPAI020741"/>
<reference evidence="3" key="1">
    <citation type="submission" date="2014-03" db="EMBL/GenBank/DDBJ databases">
        <authorList>
            <person name="Aksoy S."/>
            <person name="Warren W."/>
            <person name="Wilson R.K."/>
        </authorList>
    </citation>
    <scope>NUCLEOTIDE SEQUENCE [LARGE SCALE GENOMIC DNA]</scope>
    <source>
        <strain evidence="3">IAEA</strain>
    </source>
</reference>
<reference evidence="2" key="2">
    <citation type="submission" date="2020-05" db="UniProtKB">
        <authorList>
            <consortium name="EnsemblMetazoa"/>
        </authorList>
    </citation>
    <scope>IDENTIFICATION</scope>
    <source>
        <strain evidence="2">IAEA</strain>
    </source>
</reference>
<dbReference type="PROSITE" id="PS51257">
    <property type="entry name" value="PROKAR_LIPOPROTEIN"/>
    <property type="match status" value="1"/>
</dbReference>
<accession>A0A1A9ZP76</accession>
<evidence type="ECO:0000313" key="2">
    <source>
        <dbReference type="EnsemblMetazoa" id="GPAI020741-PA"/>
    </source>
</evidence>